<organism evidence="4 5">
    <name type="scientific">Arthrobacter koreensis</name>
    <dbReference type="NCBI Taxonomy" id="199136"/>
    <lineage>
        <taxon>Bacteria</taxon>
        <taxon>Bacillati</taxon>
        <taxon>Actinomycetota</taxon>
        <taxon>Actinomycetes</taxon>
        <taxon>Micrococcales</taxon>
        <taxon>Micrococcaceae</taxon>
        <taxon>Arthrobacter</taxon>
    </lineage>
</organism>
<dbReference type="EMBL" id="CP106856">
    <property type="protein sequence ID" value="UYB35851.1"/>
    <property type="molecule type" value="Genomic_DNA"/>
</dbReference>
<name>A0ABY6FRL4_9MICC</name>
<dbReference type="InterPro" id="IPR013736">
    <property type="entry name" value="Xaa-Pro_dipept_C"/>
</dbReference>
<evidence type="ECO:0000313" key="4">
    <source>
        <dbReference type="EMBL" id="UYB35851.1"/>
    </source>
</evidence>
<feature type="region of interest" description="Disordered" evidence="2">
    <location>
        <begin position="1"/>
        <end position="26"/>
    </location>
</feature>
<evidence type="ECO:0000256" key="1">
    <source>
        <dbReference type="ARBA" id="ARBA00022801"/>
    </source>
</evidence>
<dbReference type="Gene3D" id="1.10.3020.20">
    <property type="match status" value="1"/>
</dbReference>
<evidence type="ECO:0000259" key="3">
    <source>
        <dbReference type="SMART" id="SM00939"/>
    </source>
</evidence>
<dbReference type="InterPro" id="IPR008979">
    <property type="entry name" value="Galactose-bd-like_sf"/>
</dbReference>
<gene>
    <name evidence="4" type="ORF">N9A08_14735</name>
</gene>
<dbReference type="Gene3D" id="3.40.50.1820">
    <property type="entry name" value="alpha/beta hydrolase"/>
    <property type="match status" value="1"/>
</dbReference>
<dbReference type="Gene3D" id="2.60.120.260">
    <property type="entry name" value="Galactose-binding domain-like"/>
    <property type="match status" value="1"/>
</dbReference>
<dbReference type="Proteomes" id="UP001063368">
    <property type="component" value="Chromosome"/>
</dbReference>
<accession>A0ABY6FRL4</accession>
<dbReference type="Pfam" id="PF02129">
    <property type="entry name" value="Peptidase_S15"/>
    <property type="match status" value="1"/>
</dbReference>
<dbReference type="GO" id="GO:0016787">
    <property type="term" value="F:hydrolase activity"/>
    <property type="evidence" value="ECO:0007669"/>
    <property type="project" value="UniProtKB-KW"/>
</dbReference>
<feature type="domain" description="Xaa-Pro dipeptidyl-peptidase C-terminal" evidence="3">
    <location>
        <begin position="308"/>
        <end position="547"/>
    </location>
</feature>
<dbReference type="Pfam" id="PF08530">
    <property type="entry name" value="PepX_C"/>
    <property type="match status" value="1"/>
</dbReference>
<dbReference type="SUPFAM" id="SSF49785">
    <property type="entry name" value="Galactose-binding domain-like"/>
    <property type="match status" value="1"/>
</dbReference>
<dbReference type="InterPro" id="IPR000383">
    <property type="entry name" value="Xaa-Pro-like_dom"/>
</dbReference>
<evidence type="ECO:0000256" key="2">
    <source>
        <dbReference type="SAM" id="MobiDB-lite"/>
    </source>
</evidence>
<dbReference type="SUPFAM" id="SSF53474">
    <property type="entry name" value="alpha/beta-Hydrolases"/>
    <property type="match status" value="1"/>
</dbReference>
<evidence type="ECO:0000313" key="5">
    <source>
        <dbReference type="Proteomes" id="UP001063368"/>
    </source>
</evidence>
<dbReference type="NCBIfam" id="TIGR00976">
    <property type="entry name" value="CocE_NonD"/>
    <property type="match status" value="1"/>
</dbReference>
<dbReference type="PANTHER" id="PTHR43056">
    <property type="entry name" value="PEPTIDASE S9 PROLYL OLIGOPEPTIDASE"/>
    <property type="match status" value="1"/>
</dbReference>
<dbReference type="InterPro" id="IPR050585">
    <property type="entry name" value="Xaa-Pro_dipeptidyl-ppase/CocE"/>
</dbReference>
<reference evidence="4" key="1">
    <citation type="submission" date="2022-09" db="EMBL/GenBank/DDBJ databases">
        <authorList>
            <person name="Li D."/>
            <person name="Cheng J."/>
            <person name="Li Y."/>
        </authorList>
    </citation>
    <scope>NUCLEOTIDE SEQUENCE</scope>
    <source>
        <strain evidence="4">DL</strain>
    </source>
</reference>
<dbReference type="PANTHER" id="PTHR43056:SF10">
    <property type="entry name" value="COCE_NOND FAMILY, PUTATIVE (AFU_ORTHOLOGUE AFUA_7G00600)-RELATED"/>
    <property type="match status" value="1"/>
</dbReference>
<keyword evidence="5" id="KW-1185">Reference proteome</keyword>
<dbReference type="RefSeq" id="WP_091601369.1">
    <property type="nucleotide sequence ID" value="NZ_CECE01000002.1"/>
</dbReference>
<keyword evidence="1 4" id="KW-0378">Hydrolase</keyword>
<proteinExistence type="predicted"/>
<dbReference type="InterPro" id="IPR029058">
    <property type="entry name" value="AB_hydrolase_fold"/>
</dbReference>
<sequence length="569" mass="63561">MNIQTMQPITCPGLDPATAEGKPPLPPLEHVTEDLGGLTVERNTAIPLRDGIRIYGDIYRPAGMDRDLPVLLAWGPYGKHNQKDMLWPSAGIEAGWMSPLTGFEAPDPRYWCRNGYAVAYVDPRGMWHSEGNGVHNGPQEAEDVYDAIEWLGGADWSNGRVGMLGVSYLAGIQYIAGAMQPPSLKAISPWECFSDWYREFCYHGGIPETGFIPRASRNMRYSLASTEDTAANVAANPLMSDYYKSRYPDLRDIQVPAFVVASWSDHGLHTRGTLEAFAQMSSPQKWLRVHGQKKWRYFYDPENVEAQRVFFDYYLLDNGPGPLSWPQVQLEVLDTAETMRIRSDIFWPVPDTQAVRLYAGLEERTLATPAPAASSQVTFDPMAESLDLEYVFQEPADLVGPMRLRLFLRANDAEDADIFVAVRKFARDGAEVRFAFNALFDDGPVALGWLRASHQPLDEERSTELRPVHLHLAEEPLIPGEPRALDVEVWPSGVHFDQGEKLVLSILGHDFVHRDPDLNSPVIRHADLRNKGTWTVHSGPGAETYLALPLFQPAQGSANPSPQPTNDEV</sequence>
<dbReference type="SMART" id="SM00939">
    <property type="entry name" value="PepX_C"/>
    <property type="match status" value="1"/>
</dbReference>
<dbReference type="InterPro" id="IPR005674">
    <property type="entry name" value="CocE/Ser_esterase"/>
</dbReference>
<protein>
    <submittedName>
        <fullName evidence="4">CocE/NonD family hydrolase</fullName>
    </submittedName>
</protein>